<organism evidence="2 3">
    <name type="scientific">Chondromyces apiculatus DSM 436</name>
    <dbReference type="NCBI Taxonomy" id="1192034"/>
    <lineage>
        <taxon>Bacteria</taxon>
        <taxon>Pseudomonadati</taxon>
        <taxon>Myxococcota</taxon>
        <taxon>Polyangia</taxon>
        <taxon>Polyangiales</taxon>
        <taxon>Polyangiaceae</taxon>
        <taxon>Chondromyces</taxon>
    </lineage>
</organism>
<name>A0A017TCT4_9BACT</name>
<reference evidence="2 3" key="1">
    <citation type="submission" date="2013-05" db="EMBL/GenBank/DDBJ databases">
        <title>Genome assembly of Chondromyces apiculatus DSM 436.</title>
        <authorList>
            <person name="Sharma G."/>
            <person name="Khatri I."/>
            <person name="Kaur C."/>
            <person name="Mayilraj S."/>
            <person name="Subramanian S."/>
        </authorList>
    </citation>
    <scope>NUCLEOTIDE SEQUENCE [LARGE SCALE GENOMIC DNA]</scope>
    <source>
        <strain evidence="2 3">DSM 436</strain>
    </source>
</reference>
<keyword evidence="1" id="KW-0812">Transmembrane</keyword>
<accession>A0A017TCT4</accession>
<evidence type="ECO:0000256" key="1">
    <source>
        <dbReference type="SAM" id="Phobius"/>
    </source>
</evidence>
<comment type="caution">
    <text evidence="2">The sequence shown here is derived from an EMBL/GenBank/DDBJ whole genome shotgun (WGS) entry which is preliminary data.</text>
</comment>
<evidence type="ECO:0000313" key="2">
    <source>
        <dbReference type="EMBL" id="EYF06446.1"/>
    </source>
</evidence>
<keyword evidence="1" id="KW-0472">Membrane</keyword>
<feature type="transmembrane region" description="Helical" evidence="1">
    <location>
        <begin position="20"/>
        <end position="41"/>
    </location>
</feature>
<evidence type="ECO:0000313" key="3">
    <source>
        <dbReference type="Proteomes" id="UP000019678"/>
    </source>
</evidence>
<sequence>MMSAKVVSPKGEEDTNDWPTFKLVGLGVVTLLVVFTILFSISPFTPKLVYNPSPTGHVRPPIQQGQ</sequence>
<keyword evidence="1" id="KW-1133">Transmembrane helix</keyword>
<protein>
    <submittedName>
        <fullName evidence="2">Uncharacterized protein</fullName>
    </submittedName>
</protein>
<dbReference type="Proteomes" id="UP000019678">
    <property type="component" value="Unassembled WGS sequence"/>
</dbReference>
<keyword evidence="3" id="KW-1185">Reference proteome</keyword>
<dbReference type="AlphaFoldDB" id="A0A017TCT4"/>
<dbReference type="EMBL" id="ASRX01000016">
    <property type="protein sequence ID" value="EYF06446.1"/>
    <property type="molecule type" value="Genomic_DNA"/>
</dbReference>
<proteinExistence type="predicted"/>
<gene>
    <name evidence="2" type="ORF">CAP_1976</name>
</gene>